<dbReference type="PANTHER" id="PTHR22916:SF3">
    <property type="entry name" value="UDP-GLCNAC:BETAGAL BETA-1,3-N-ACETYLGLUCOSAMINYLTRANSFERASE-LIKE PROTEIN 1"/>
    <property type="match status" value="1"/>
</dbReference>
<gene>
    <name evidence="2" type="ORF">ACHAW5_003837</name>
</gene>
<dbReference type="GO" id="GO:0016758">
    <property type="term" value="F:hexosyltransferase activity"/>
    <property type="evidence" value="ECO:0007669"/>
    <property type="project" value="UniProtKB-ARBA"/>
</dbReference>
<dbReference type="InterPro" id="IPR001173">
    <property type="entry name" value="Glyco_trans_2-like"/>
</dbReference>
<organism evidence="2 3">
    <name type="scientific">Stephanodiscus triporus</name>
    <dbReference type="NCBI Taxonomy" id="2934178"/>
    <lineage>
        <taxon>Eukaryota</taxon>
        <taxon>Sar</taxon>
        <taxon>Stramenopiles</taxon>
        <taxon>Ochrophyta</taxon>
        <taxon>Bacillariophyta</taxon>
        <taxon>Coscinodiscophyceae</taxon>
        <taxon>Thalassiosirophycidae</taxon>
        <taxon>Stephanodiscales</taxon>
        <taxon>Stephanodiscaceae</taxon>
        <taxon>Stephanodiscus</taxon>
    </lineage>
</organism>
<accession>A0ABD3P9G1</accession>
<dbReference type="AlphaFoldDB" id="A0ABD3P9G1"/>
<feature type="domain" description="Glycosyltransferase 2-like" evidence="1">
    <location>
        <begin position="406"/>
        <end position="525"/>
    </location>
</feature>
<dbReference type="Gene3D" id="3.90.550.10">
    <property type="entry name" value="Spore Coat Polysaccharide Biosynthesis Protein SpsA, Chain A"/>
    <property type="match status" value="2"/>
</dbReference>
<reference evidence="2 3" key="1">
    <citation type="submission" date="2024-10" db="EMBL/GenBank/DDBJ databases">
        <title>Updated reference genomes for cyclostephanoid diatoms.</title>
        <authorList>
            <person name="Roberts W.R."/>
            <person name="Alverson A.J."/>
        </authorList>
    </citation>
    <scope>NUCLEOTIDE SEQUENCE [LARGE SCALE GENOMIC DNA]</scope>
    <source>
        <strain evidence="2 3">AJA276-08</strain>
    </source>
</reference>
<dbReference type="EMBL" id="JALLAZ020000921">
    <property type="protein sequence ID" value="KAL3784647.1"/>
    <property type="molecule type" value="Genomic_DNA"/>
</dbReference>
<dbReference type="Pfam" id="PF00535">
    <property type="entry name" value="Glycos_transf_2"/>
    <property type="match status" value="1"/>
</dbReference>
<sequence length="742" mass="85122">MDHRFHLVHLKHNTAGGTGQPTNIGLDSCSKDAEYILIADGDDWMERDALKSLLLDARQFNSDMVIADFDTFVQQEYSSGCNEKDMEGSSLDLFNRTSIEHFCDQIASSLWPFEFMPSYDLDQFEKLPTERMINFITHPDVLRISPVPWRKLYRRSFIERFGLRFPEGDYFFEDNAFHWKTVFYARRITKVDRILFHHMRNREGQTTESMTTNQRVEGRQNVQVTVGDIVFAKWKYGDKEDDWSWHQASVDAIHLDYDDNQTKYVVAYLSNGDVSTGLENRDILPLDDERYWKSYYGVSRQSGIVANIHSIGETIFSGLMESDVCARAAVATFSQAFLKKIHDSRYIADRKFPELYGKVNRKLQKEYKYWKSVLVNAGFHGIRTPHEFGDKRLFLPINGRERVDLSIIIPTKDVSPYIEGLLLKMYDDLTRSNIRFEVFVVDDGSTDGTLQILRKFAVKHISNFYLLESGTGSGAGRARNHAIKGLIEGEYAYFADSDDTYDFLALAKATHIAKNSGADLVIFPYQLEFVRPQLSEIEGMMKADQKIWDHILTKQNPSNIDLKLAALGLINYPWKQLTASSLIDDAGVFFGPTELQNDVQFHWTSIAAAQNIYLYDRPICTHRIFDSNVRKQLTQVQSPSRMSMLDAFGMTQRALALQGAFELEEGSQIFEAYKKRFETVTKWGASRVPKESLSNFIDRKNHFIKAHEEHEPQTLANWAYWKMDEGAAHAVIGGGNLFAPSG</sequence>
<proteinExistence type="predicted"/>
<evidence type="ECO:0000313" key="2">
    <source>
        <dbReference type="EMBL" id="KAL3784647.1"/>
    </source>
</evidence>
<dbReference type="Proteomes" id="UP001530315">
    <property type="component" value="Unassembled WGS sequence"/>
</dbReference>
<keyword evidence="3" id="KW-1185">Reference proteome</keyword>
<dbReference type="CDD" id="cd00761">
    <property type="entry name" value="Glyco_tranf_GTA_type"/>
    <property type="match status" value="1"/>
</dbReference>
<protein>
    <recommendedName>
        <fullName evidence="1">Glycosyltransferase 2-like domain-containing protein</fullName>
    </recommendedName>
</protein>
<dbReference type="PANTHER" id="PTHR22916">
    <property type="entry name" value="GLYCOSYLTRANSFERASE"/>
    <property type="match status" value="1"/>
</dbReference>
<evidence type="ECO:0000313" key="3">
    <source>
        <dbReference type="Proteomes" id="UP001530315"/>
    </source>
</evidence>
<comment type="caution">
    <text evidence="2">The sequence shown here is derived from an EMBL/GenBank/DDBJ whole genome shotgun (WGS) entry which is preliminary data.</text>
</comment>
<evidence type="ECO:0000259" key="1">
    <source>
        <dbReference type="Pfam" id="PF00535"/>
    </source>
</evidence>
<dbReference type="InterPro" id="IPR029044">
    <property type="entry name" value="Nucleotide-diphossugar_trans"/>
</dbReference>
<name>A0ABD3P9G1_9STRA</name>
<dbReference type="SUPFAM" id="SSF53448">
    <property type="entry name" value="Nucleotide-diphospho-sugar transferases"/>
    <property type="match status" value="2"/>
</dbReference>